<name>A0A381U7P0_9ZZZZ</name>
<accession>A0A381U7P0</accession>
<keyword evidence="2" id="KW-0805">Transcription regulation</keyword>
<dbReference type="NCBIfam" id="NF003547">
    <property type="entry name" value="PRK05205.1-3"/>
    <property type="match status" value="1"/>
</dbReference>
<dbReference type="HAMAP" id="MF_01219">
    <property type="entry name" value="PyrR"/>
    <property type="match status" value="1"/>
</dbReference>
<comment type="similarity">
    <text evidence="1">Belongs to the purine/pyrimidine phosphoribosyltransferase family. PyrR subfamily.</text>
</comment>
<evidence type="ECO:0000259" key="4">
    <source>
        <dbReference type="Pfam" id="PF00156"/>
    </source>
</evidence>
<dbReference type="InterPro" id="IPR000836">
    <property type="entry name" value="PRTase_dom"/>
</dbReference>
<dbReference type="NCBIfam" id="NF003548">
    <property type="entry name" value="PRK05205.1-4"/>
    <property type="match status" value="1"/>
</dbReference>
<proteinExistence type="inferred from homology"/>
<evidence type="ECO:0000256" key="2">
    <source>
        <dbReference type="ARBA" id="ARBA00023015"/>
    </source>
</evidence>
<dbReference type="InterPro" id="IPR023050">
    <property type="entry name" value="PyrR"/>
</dbReference>
<dbReference type="CDD" id="cd06223">
    <property type="entry name" value="PRTases_typeI"/>
    <property type="match status" value="1"/>
</dbReference>
<dbReference type="InterPro" id="IPR029057">
    <property type="entry name" value="PRTase-like"/>
</dbReference>
<dbReference type="InterPro" id="IPR050137">
    <property type="entry name" value="PyrR_bifunctional"/>
</dbReference>
<dbReference type="Gene3D" id="3.40.50.2020">
    <property type="match status" value="1"/>
</dbReference>
<dbReference type="PANTHER" id="PTHR11608">
    <property type="entry name" value="BIFUNCTIONAL PROTEIN PYRR"/>
    <property type="match status" value="1"/>
</dbReference>
<dbReference type="EMBL" id="UINC01005885">
    <property type="protein sequence ID" value="SVA24159.1"/>
    <property type="molecule type" value="Genomic_DNA"/>
</dbReference>
<gene>
    <name evidence="5" type="ORF">METZ01_LOCUS77013</name>
</gene>
<dbReference type="Pfam" id="PF00156">
    <property type="entry name" value="Pribosyltran"/>
    <property type="match status" value="1"/>
</dbReference>
<dbReference type="AlphaFoldDB" id="A0A381U7P0"/>
<protein>
    <recommendedName>
        <fullName evidence="4">Phosphoribosyltransferase domain-containing protein</fullName>
    </recommendedName>
</protein>
<evidence type="ECO:0000256" key="1">
    <source>
        <dbReference type="ARBA" id="ARBA00005565"/>
    </source>
</evidence>
<dbReference type="FunFam" id="3.40.50.2020:FF:000020">
    <property type="entry name" value="Bifunctional protein PyrR"/>
    <property type="match status" value="1"/>
</dbReference>
<keyword evidence="3" id="KW-0804">Transcription</keyword>
<sequence>MNSVVLSEQDISRAVTRITHEILEKNKGATSLVLVGIRTRGATLAKRIEKKINDIEGLEVDLGVLDVTLYRDDLSAGKQNPVIEKTSIPFALEGKHVVLIDDVLFTGRSIRAAIDALIDFGRPASIQLGVLIDRGHRELPIRPDYVGKNIPTSKANRVQVLMREDDGKDEVCIIDALTKDNS</sequence>
<dbReference type="NCBIfam" id="NF003545">
    <property type="entry name" value="PRK05205.1-1"/>
    <property type="match status" value="1"/>
</dbReference>
<dbReference type="PANTHER" id="PTHR11608:SF0">
    <property type="entry name" value="BIFUNCTIONAL PROTEIN PYRR"/>
    <property type="match status" value="1"/>
</dbReference>
<dbReference type="NCBIfam" id="NF003549">
    <property type="entry name" value="PRK05205.1-5"/>
    <property type="match status" value="1"/>
</dbReference>
<reference evidence="5" key="1">
    <citation type="submission" date="2018-05" db="EMBL/GenBank/DDBJ databases">
        <authorList>
            <person name="Lanie J.A."/>
            <person name="Ng W.-L."/>
            <person name="Kazmierczak K.M."/>
            <person name="Andrzejewski T.M."/>
            <person name="Davidsen T.M."/>
            <person name="Wayne K.J."/>
            <person name="Tettelin H."/>
            <person name="Glass J.I."/>
            <person name="Rusch D."/>
            <person name="Podicherti R."/>
            <person name="Tsui H.-C.T."/>
            <person name="Winkler M.E."/>
        </authorList>
    </citation>
    <scope>NUCLEOTIDE SEQUENCE</scope>
</reference>
<evidence type="ECO:0000256" key="3">
    <source>
        <dbReference type="ARBA" id="ARBA00023163"/>
    </source>
</evidence>
<organism evidence="5">
    <name type="scientific">marine metagenome</name>
    <dbReference type="NCBI Taxonomy" id="408172"/>
    <lineage>
        <taxon>unclassified sequences</taxon>
        <taxon>metagenomes</taxon>
        <taxon>ecological metagenomes</taxon>
    </lineage>
</organism>
<dbReference type="SUPFAM" id="SSF53271">
    <property type="entry name" value="PRTase-like"/>
    <property type="match status" value="1"/>
</dbReference>
<feature type="domain" description="Phosphoribosyltransferase" evidence="4">
    <location>
        <begin position="8"/>
        <end position="155"/>
    </location>
</feature>
<evidence type="ECO:0000313" key="5">
    <source>
        <dbReference type="EMBL" id="SVA24159.1"/>
    </source>
</evidence>